<evidence type="ECO:0000313" key="5">
    <source>
        <dbReference type="EMBL" id="SAY41571.1"/>
    </source>
</evidence>
<keyword evidence="3 4" id="KW-0143">Chaperone</keyword>
<organism evidence="5">
    <name type="scientific">Serratia marcescens</name>
    <dbReference type="NCBI Taxonomy" id="615"/>
    <lineage>
        <taxon>Bacteria</taxon>
        <taxon>Pseudomonadati</taxon>
        <taxon>Pseudomonadota</taxon>
        <taxon>Gammaproteobacteria</taxon>
        <taxon>Enterobacterales</taxon>
        <taxon>Yersiniaceae</taxon>
        <taxon>Serratia</taxon>
    </lineage>
</organism>
<dbReference type="GO" id="GO:0016151">
    <property type="term" value="F:nickel cation binding"/>
    <property type="evidence" value="ECO:0007669"/>
    <property type="project" value="UniProtKB-UniRule"/>
</dbReference>
<dbReference type="PANTHER" id="PTHR33643">
    <property type="entry name" value="UREASE ACCESSORY PROTEIN D"/>
    <property type="match status" value="1"/>
</dbReference>
<keyword evidence="2 4" id="KW-0996">Nickel insertion</keyword>
<protein>
    <recommendedName>
        <fullName evidence="4">Urease accessory protein UreD</fullName>
    </recommendedName>
</protein>
<dbReference type="HAMAP" id="MF_01384">
    <property type="entry name" value="UreD"/>
    <property type="match status" value="1"/>
</dbReference>
<dbReference type="AlphaFoldDB" id="A0A1C3H944"/>
<evidence type="ECO:0000256" key="2">
    <source>
        <dbReference type="ARBA" id="ARBA00022988"/>
    </source>
</evidence>
<dbReference type="PANTHER" id="PTHR33643:SF1">
    <property type="entry name" value="UREASE ACCESSORY PROTEIN D"/>
    <property type="match status" value="1"/>
</dbReference>
<gene>
    <name evidence="5" type="primary">ureH</name>
    <name evidence="4" type="synonym">ureD</name>
    <name evidence="5" type="ORF">PWN146_00233</name>
</gene>
<comment type="similarity">
    <text evidence="1 4">Belongs to the UreD family.</text>
</comment>
<reference evidence="5" key="1">
    <citation type="submission" date="2016-05" db="EMBL/GenBank/DDBJ databases">
        <authorList>
            <person name="Cock P.J.A."/>
            <person name="Cock P.J.A."/>
        </authorList>
    </citation>
    <scope>NUCLEOTIDE SEQUENCE</scope>
    <source>
        <strain evidence="5">PWN146_assembly</strain>
    </source>
</reference>
<comment type="function">
    <text evidence="4">Required for maturation of urease via the functional incorporation of the urease nickel metallocenter.</text>
</comment>
<accession>A0A1C3H944</accession>
<dbReference type="InterPro" id="IPR002669">
    <property type="entry name" value="UreD"/>
</dbReference>
<keyword evidence="4" id="KW-0963">Cytoplasm</keyword>
<dbReference type="GO" id="GO:0005737">
    <property type="term" value="C:cytoplasm"/>
    <property type="evidence" value="ECO:0007669"/>
    <property type="project" value="UniProtKB-SubCell"/>
</dbReference>
<evidence type="ECO:0000256" key="4">
    <source>
        <dbReference type="HAMAP-Rule" id="MF_01384"/>
    </source>
</evidence>
<dbReference type="Pfam" id="PF01774">
    <property type="entry name" value="UreD"/>
    <property type="match status" value="1"/>
</dbReference>
<comment type="subunit">
    <text evidence="4">UreD, UreF and UreG form a complex that acts as a GTP-hydrolysis-dependent molecular chaperone, activating the urease apoprotein by helping to assemble the nickel containing metallocenter of UreC. The UreE protein probably delivers the nickel.</text>
</comment>
<evidence type="ECO:0000256" key="1">
    <source>
        <dbReference type="ARBA" id="ARBA00007177"/>
    </source>
</evidence>
<comment type="subcellular location">
    <subcellularLocation>
        <location evidence="4">Cytoplasm</location>
    </subcellularLocation>
</comment>
<dbReference type="EMBL" id="LT575490">
    <property type="protein sequence ID" value="SAY41571.1"/>
    <property type="molecule type" value="Genomic_DNA"/>
</dbReference>
<sequence>MTAASEAARRVAQLGADAPELADYQDEPPQMASGGVGKTGYLRLGFALSGHRSVLRQMERRVPFLVQRALYWDEALPQMPCVFVISTSGCILQGDRLTLEVQVAPQACGHVTTQSATKIHAMENNYAAQMQTLTLEEGSYLEMMPDPVIPHCGSRFITDTRITLHPTATLLYGEILMSGRKHHQADRGFRFDVYSSRISACRPEGKTLFVERYVLEPHKHPLNGVGVMGPFDVFGNVILLTPPEHHQRILDRIAPHYDEVEGIASGVSRLPNECGLIFKALGKEARQVKAAIRVFWRVAREEVLGVTLPEPFIWR</sequence>
<proteinExistence type="inferred from homology"/>
<name>A0A1C3H944_SERMA</name>
<evidence type="ECO:0000256" key="3">
    <source>
        <dbReference type="ARBA" id="ARBA00023186"/>
    </source>
</evidence>